<dbReference type="Proteomes" id="UP000321570">
    <property type="component" value="Unassembled WGS sequence"/>
</dbReference>
<evidence type="ECO:0000313" key="2">
    <source>
        <dbReference type="EMBL" id="VUZ41831.1"/>
    </source>
</evidence>
<dbReference type="AlphaFoldDB" id="A0A564Y3L3"/>
<accession>A0A564Y3L3</accession>
<evidence type="ECO:0000313" key="3">
    <source>
        <dbReference type="Proteomes" id="UP000321570"/>
    </source>
</evidence>
<sequence length="209" mass="23436">MTFEWNTSMNPFIFRNTSQFISIIDGNCIMDGKVVGSKCANITEGKKLELMVDDVTIGESLGNTANANPISFAPFVPYCDFQQPKENHVDFETSFPFSRFVGGSQDVELKFAVGGANHDGEVTLVRNELTIGEWKGIKYTNGSINVNLTVDVTKNLRVLTYKFSKENDRDAYFWETAENFLVVNVDWTQTGDSPELDECKKYPKPPSSN</sequence>
<organism evidence="2 3">
    <name type="scientific">Hymenolepis diminuta</name>
    <name type="common">Rat tapeworm</name>
    <dbReference type="NCBI Taxonomy" id="6216"/>
    <lineage>
        <taxon>Eukaryota</taxon>
        <taxon>Metazoa</taxon>
        <taxon>Spiralia</taxon>
        <taxon>Lophotrochozoa</taxon>
        <taxon>Platyhelminthes</taxon>
        <taxon>Cestoda</taxon>
        <taxon>Eucestoda</taxon>
        <taxon>Cyclophyllidea</taxon>
        <taxon>Hymenolepididae</taxon>
        <taxon>Hymenolepis</taxon>
    </lineage>
</organism>
<dbReference type="EMBL" id="CABIJS010000068">
    <property type="protein sequence ID" value="VUZ41831.1"/>
    <property type="molecule type" value="Genomic_DNA"/>
</dbReference>
<dbReference type="InterPro" id="IPR043785">
    <property type="entry name" value="DUF5727"/>
</dbReference>
<name>A0A564Y3L3_HYMDI</name>
<proteinExistence type="predicted"/>
<gene>
    <name evidence="2" type="ORF">WMSIL1_LOCUS2595</name>
</gene>
<protein>
    <recommendedName>
        <fullName evidence="1">DUF5727 domain-containing protein</fullName>
    </recommendedName>
</protein>
<feature type="non-terminal residue" evidence="2">
    <location>
        <position position="209"/>
    </location>
</feature>
<feature type="domain" description="DUF5727" evidence="1">
    <location>
        <begin position="21"/>
        <end position="202"/>
    </location>
</feature>
<reference evidence="2 3" key="1">
    <citation type="submission" date="2019-07" db="EMBL/GenBank/DDBJ databases">
        <authorList>
            <person name="Jastrzebski P J."/>
            <person name="Paukszto L."/>
            <person name="Jastrzebski P J."/>
        </authorList>
    </citation>
    <scope>NUCLEOTIDE SEQUENCE [LARGE SCALE GENOMIC DNA]</scope>
    <source>
        <strain evidence="2 3">WMS-il1</strain>
    </source>
</reference>
<dbReference type="Pfam" id="PF18997">
    <property type="entry name" value="DUF5727"/>
    <property type="match status" value="1"/>
</dbReference>
<keyword evidence="3" id="KW-1185">Reference proteome</keyword>
<evidence type="ECO:0000259" key="1">
    <source>
        <dbReference type="Pfam" id="PF18997"/>
    </source>
</evidence>